<reference evidence="2" key="1">
    <citation type="journal article" date="2004" name="Nature">
        <title>Genome duplication in the teleost fish Tetraodon nigroviridis reveals the early vertebrate proto-karyotype.</title>
        <authorList>
            <person name="Jaillon O."/>
            <person name="Aury J.-M."/>
            <person name="Brunet F."/>
            <person name="Petit J.-L."/>
            <person name="Stange-Thomann N."/>
            <person name="Mauceli E."/>
            <person name="Bouneau L."/>
            <person name="Fischer C."/>
            <person name="Ozouf-Costaz C."/>
            <person name="Bernot A."/>
            <person name="Nicaud S."/>
            <person name="Jaffe D."/>
            <person name="Fisher S."/>
            <person name="Lutfalla G."/>
            <person name="Dossat C."/>
            <person name="Segurens B."/>
            <person name="Dasilva C."/>
            <person name="Salanoubat M."/>
            <person name="Levy M."/>
            <person name="Boudet N."/>
            <person name="Castellano S."/>
            <person name="Anthouard V."/>
            <person name="Jubin C."/>
            <person name="Castelli V."/>
            <person name="Katinka M."/>
            <person name="Vacherie B."/>
            <person name="Biemont C."/>
            <person name="Skalli Z."/>
            <person name="Cattolico L."/>
            <person name="Poulain J."/>
            <person name="De Berardinis V."/>
            <person name="Cruaud C."/>
            <person name="Duprat S."/>
            <person name="Brottier P."/>
            <person name="Coutanceau J.-P."/>
            <person name="Gouzy J."/>
            <person name="Parra G."/>
            <person name="Lardier G."/>
            <person name="Chapple C."/>
            <person name="McKernan K.J."/>
            <person name="McEwan P."/>
            <person name="Bosak S."/>
            <person name="Kellis M."/>
            <person name="Volff J.-N."/>
            <person name="Guigo R."/>
            <person name="Zody M.C."/>
            <person name="Mesirov J."/>
            <person name="Lindblad-Toh K."/>
            <person name="Birren B."/>
            <person name="Nusbaum C."/>
            <person name="Kahn D."/>
            <person name="Robinson-Rechavi M."/>
            <person name="Laudet V."/>
            <person name="Schachter V."/>
            <person name="Quetier F."/>
            <person name="Saurin W."/>
            <person name="Scarpelli C."/>
            <person name="Wincker P."/>
            <person name="Lander E.S."/>
            <person name="Weissenbach J."/>
            <person name="Roest Crollius H."/>
        </authorList>
    </citation>
    <scope>NUCLEOTIDE SEQUENCE [LARGE SCALE GENOMIC DNA]</scope>
</reference>
<evidence type="ECO:0000256" key="1">
    <source>
        <dbReference type="SAM" id="MobiDB-lite"/>
    </source>
</evidence>
<comment type="caution">
    <text evidence="2">The sequence shown here is derived from an EMBL/GenBank/DDBJ whole genome shotgun (WGS) entry which is preliminary data.</text>
</comment>
<organism evidence="2">
    <name type="scientific">Tetraodon nigroviridis</name>
    <name type="common">Spotted green pufferfish</name>
    <name type="synonym">Chelonodon nigroviridis</name>
    <dbReference type="NCBI Taxonomy" id="99883"/>
    <lineage>
        <taxon>Eukaryota</taxon>
        <taxon>Metazoa</taxon>
        <taxon>Chordata</taxon>
        <taxon>Craniata</taxon>
        <taxon>Vertebrata</taxon>
        <taxon>Euteleostomi</taxon>
        <taxon>Actinopterygii</taxon>
        <taxon>Neopterygii</taxon>
        <taxon>Teleostei</taxon>
        <taxon>Neoteleostei</taxon>
        <taxon>Acanthomorphata</taxon>
        <taxon>Eupercaria</taxon>
        <taxon>Tetraodontiformes</taxon>
        <taxon>Tetradontoidea</taxon>
        <taxon>Tetraodontidae</taxon>
        <taxon>Tetraodon</taxon>
    </lineage>
</organism>
<feature type="non-terminal residue" evidence="2">
    <location>
        <position position="1"/>
    </location>
</feature>
<name>Q4S2D5_TETNG</name>
<reference evidence="2" key="2">
    <citation type="submission" date="2004-02" db="EMBL/GenBank/DDBJ databases">
        <authorList>
            <consortium name="Genoscope"/>
            <consortium name="Whitehead Institute Centre for Genome Research"/>
        </authorList>
    </citation>
    <scope>NUCLEOTIDE SEQUENCE</scope>
</reference>
<feature type="region of interest" description="Disordered" evidence="1">
    <location>
        <begin position="44"/>
        <end position="65"/>
    </location>
</feature>
<evidence type="ECO:0000313" key="2">
    <source>
        <dbReference type="EMBL" id="CAG05197.1"/>
    </source>
</evidence>
<dbReference type="AlphaFoldDB" id="Q4S2D5"/>
<dbReference type="KEGG" id="tng:GSTEN00025135G001"/>
<sequence>QRGVVVIVGHEDKVVFAGIPSGQRESSVLRTFLAAFASVAFDPSQPSLAKEHNPPNMDLNKQCNP</sequence>
<dbReference type="EMBL" id="CAAE01014764">
    <property type="protein sequence ID" value="CAG05197.1"/>
    <property type="molecule type" value="Genomic_DNA"/>
</dbReference>
<accession>Q4S2D5</accession>
<proteinExistence type="predicted"/>
<protein>
    <submittedName>
        <fullName evidence="2">(spotted green pufferfish) hypothetical protein</fullName>
    </submittedName>
</protein>
<gene>
    <name evidence="2" type="ORF">GSTENG00025135001</name>
</gene>